<reference evidence="2 3" key="1">
    <citation type="journal article" date="2016" name="Nat. Commun.">
        <title>Thousands of microbial genomes shed light on interconnected biogeochemical processes in an aquifer system.</title>
        <authorList>
            <person name="Anantharaman K."/>
            <person name="Brown C.T."/>
            <person name="Hug L.A."/>
            <person name="Sharon I."/>
            <person name="Castelle C.J."/>
            <person name="Probst A.J."/>
            <person name="Thomas B.C."/>
            <person name="Singh A."/>
            <person name="Wilkins M.J."/>
            <person name="Karaoz U."/>
            <person name="Brodie E.L."/>
            <person name="Williams K.H."/>
            <person name="Hubbard S.S."/>
            <person name="Banfield J.F."/>
        </authorList>
    </citation>
    <scope>NUCLEOTIDE SEQUENCE [LARGE SCALE GENOMIC DNA]</scope>
</reference>
<feature type="transmembrane region" description="Helical" evidence="1">
    <location>
        <begin position="174"/>
        <end position="194"/>
    </location>
</feature>
<feature type="transmembrane region" description="Helical" evidence="1">
    <location>
        <begin position="206"/>
        <end position="231"/>
    </location>
</feature>
<gene>
    <name evidence="2" type="ORF">A2714_05590</name>
</gene>
<feature type="transmembrane region" description="Helical" evidence="1">
    <location>
        <begin position="15"/>
        <end position="33"/>
    </location>
</feature>
<keyword evidence="1" id="KW-0812">Transmembrane</keyword>
<feature type="transmembrane region" description="Helical" evidence="1">
    <location>
        <begin position="346"/>
        <end position="368"/>
    </location>
</feature>
<evidence type="ECO:0000313" key="2">
    <source>
        <dbReference type="EMBL" id="OGM21742.1"/>
    </source>
</evidence>
<name>A0A1F7Y3A2_9BACT</name>
<protein>
    <recommendedName>
        <fullName evidence="4">Glycosyltransferase RgtA/B/C/D-like domain-containing protein</fullName>
    </recommendedName>
</protein>
<evidence type="ECO:0000256" key="1">
    <source>
        <dbReference type="SAM" id="Phobius"/>
    </source>
</evidence>
<comment type="caution">
    <text evidence="2">The sequence shown here is derived from an EMBL/GenBank/DDBJ whole genome shotgun (WGS) entry which is preliminary data.</text>
</comment>
<dbReference type="Proteomes" id="UP000178419">
    <property type="component" value="Unassembled WGS sequence"/>
</dbReference>
<keyword evidence="1" id="KW-0472">Membrane</keyword>
<feature type="transmembrane region" description="Helical" evidence="1">
    <location>
        <begin position="308"/>
        <end position="325"/>
    </location>
</feature>
<dbReference type="AlphaFoldDB" id="A0A1F7Y3A2"/>
<keyword evidence="1" id="KW-1133">Transmembrane helix</keyword>
<dbReference type="EMBL" id="MGGE01000008">
    <property type="protein sequence ID" value="OGM21742.1"/>
    <property type="molecule type" value="Genomic_DNA"/>
</dbReference>
<evidence type="ECO:0000313" key="3">
    <source>
        <dbReference type="Proteomes" id="UP000178419"/>
    </source>
</evidence>
<feature type="transmembrane region" description="Helical" evidence="1">
    <location>
        <begin position="243"/>
        <end position="264"/>
    </location>
</feature>
<proteinExistence type="predicted"/>
<feature type="transmembrane region" description="Helical" evidence="1">
    <location>
        <begin position="408"/>
        <end position="433"/>
    </location>
</feature>
<feature type="transmembrane region" description="Helical" evidence="1">
    <location>
        <begin position="133"/>
        <end position="154"/>
    </location>
</feature>
<feature type="transmembrane region" description="Helical" evidence="1">
    <location>
        <begin position="380"/>
        <end position="401"/>
    </location>
</feature>
<feature type="transmembrane region" description="Helical" evidence="1">
    <location>
        <begin position="103"/>
        <end position="127"/>
    </location>
</feature>
<accession>A0A1F7Y3A2</accession>
<organism evidence="2 3">
    <name type="scientific">Candidatus Woesebacteria bacterium RIFCSPHIGHO2_01_FULL_38_9</name>
    <dbReference type="NCBI Taxonomy" id="1802492"/>
    <lineage>
        <taxon>Bacteria</taxon>
        <taxon>Candidatus Woeseibacteriota</taxon>
    </lineage>
</organism>
<sequence>MLKKVLRQYFPEVNHWAWFLIFIGTLTWSLTMVKSGIVYDYGMGFWGPNGHDGVWHISLIRSLAEGSWKMPLFAGENINNYHVGFDLLLAIIHKLTLIPVHTLYFQIIPPLTALFTGIFVYKFVLYWKKSSTASWWSTFFVYFGGGWGWIITLLRDKNLGGESLFWSQQSISTLVNPPFALSLLILFAGLYFLLKGLRKKENRLLVLVTFIFGILVQIKVYAGILILIALFTSGIWRMYKRKGVSLIKVFAGALIVSILIFSPASKDTGQILVFQPFWFLDEMMATPDRFYWPRMASALANYKLTGNWIKAFFAYGLAFAIFWFGNLGSRIIKEPLFFKDLKNIKLLSFLEVFLYTVILSGVLIPTFFIQRGTPWNTIQFLYYTLIFSGILAGVGLGQFIQNSKLNTLIIYIIVVVVVLLTIPTTIGTLWYHYIPVRPPAKISNEELEALKFLSNQPEGIVLTQPFDKDLALAAVDYPPRPLYLYESTAYVSAFSGKTTYLEDEVNLEITGYDWRNRREEVERFFTDPRYDGRVELLQKKGITYVYVINNIQDLYKDLHLEPDKIFENKEITIYKI</sequence>
<evidence type="ECO:0008006" key="4">
    <source>
        <dbReference type="Google" id="ProtNLM"/>
    </source>
</evidence>